<dbReference type="AlphaFoldDB" id="A0A9X0WDK3"/>
<evidence type="ECO:0000313" key="2">
    <source>
        <dbReference type="Proteomes" id="UP001138768"/>
    </source>
</evidence>
<protein>
    <submittedName>
        <fullName evidence="1">Uncharacterized protein</fullName>
    </submittedName>
</protein>
<evidence type="ECO:0000313" key="1">
    <source>
        <dbReference type="EMBL" id="MBK1621610.1"/>
    </source>
</evidence>
<reference evidence="1 2" key="1">
    <citation type="journal article" date="2020" name="Microorganisms">
        <title>Osmotic Adaptation and Compatible Solute Biosynthesis of Phototrophic Bacteria as Revealed from Genome Analyses.</title>
        <authorList>
            <person name="Imhoff J.F."/>
            <person name="Rahn T."/>
            <person name="Kunzel S."/>
            <person name="Keller A."/>
            <person name="Neulinger S.C."/>
        </authorList>
    </citation>
    <scope>NUCLEOTIDE SEQUENCE [LARGE SCALE GENOMIC DNA]</scope>
    <source>
        <strain evidence="1 2">DSM 25653</strain>
    </source>
</reference>
<name>A0A9X0WDK3_9GAMM</name>
<sequence length="98" mass="10988">MMPSSIEPIEKKLKNLDWPAAVINFRVVPGEDANGDEAIWVWLTVQPGAAQQPRQRQQLLDCKKTVQAVVSQQVPDLWTYVRLENPADNPAKPALEQA</sequence>
<dbReference type="EMBL" id="NRRY01000089">
    <property type="protein sequence ID" value="MBK1621610.1"/>
    <property type="molecule type" value="Genomic_DNA"/>
</dbReference>
<proteinExistence type="predicted"/>
<organism evidence="1 2">
    <name type="scientific">Lamprobacter modestohalophilus</name>
    <dbReference type="NCBI Taxonomy" id="1064514"/>
    <lineage>
        <taxon>Bacteria</taxon>
        <taxon>Pseudomonadati</taxon>
        <taxon>Pseudomonadota</taxon>
        <taxon>Gammaproteobacteria</taxon>
        <taxon>Chromatiales</taxon>
        <taxon>Chromatiaceae</taxon>
        <taxon>Lamprobacter</taxon>
    </lineage>
</organism>
<dbReference type="Proteomes" id="UP001138768">
    <property type="component" value="Unassembled WGS sequence"/>
</dbReference>
<accession>A0A9X0WDK3</accession>
<gene>
    <name evidence="1" type="ORF">CKO42_25055</name>
</gene>
<comment type="caution">
    <text evidence="1">The sequence shown here is derived from an EMBL/GenBank/DDBJ whole genome shotgun (WGS) entry which is preliminary data.</text>
</comment>
<dbReference type="RefSeq" id="WP_200251431.1">
    <property type="nucleotide sequence ID" value="NZ_NRRY01000089.1"/>
</dbReference>
<keyword evidence="2" id="KW-1185">Reference proteome</keyword>